<dbReference type="Proteomes" id="UP000790347">
    <property type="component" value="Unassembled WGS sequence"/>
</dbReference>
<reference evidence="1" key="2">
    <citation type="journal article" date="2022" name="Res Sq">
        <title>Comparative Genomics Reveals Insights into the Divergent Evolution of Astigmatic Mites and Household Pest Adaptations.</title>
        <authorList>
            <person name="Xiong Q."/>
            <person name="Wan A.T.-Y."/>
            <person name="Liu X.-Y."/>
            <person name="Fung C.S.-H."/>
            <person name="Xiao X."/>
            <person name="Malainual N."/>
            <person name="Hou J."/>
            <person name="Wang L."/>
            <person name="Wang M."/>
            <person name="Yang K."/>
            <person name="Cui Y."/>
            <person name="Leung E."/>
            <person name="Nong W."/>
            <person name="Shin S.-K."/>
            <person name="Au S."/>
            <person name="Jeong K.Y."/>
            <person name="Chew F.T."/>
            <person name="Hui J."/>
            <person name="Leung T.F."/>
            <person name="Tungtrongchitr A."/>
            <person name="Zhong N."/>
            <person name="Liu Z."/>
            <person name="Tsui S."/>
        </authorList>
    </citation>
    <scope>NUCLEOTIDE SEQUENCE</scope>
    <source>
        <strain evidence="1">Derf</strain>
        <tissue evidence="1">Whole organism</tissue>
    </source>
</reference>
<evidence type="ECO:0000313" key="2">
    <source>
        <dbReference type="Proteomes" id="UP000790347"/>
    </source>
</evidence>
<gene>
    <name evidence="1" type="ORF">DERF_001927</name>
</gene>
<reference evidence="1" key="1">
    <citation type="submission" date="2013-05" db="EMBL/GenBank/DDBJ databases">
        <authorList>
            <person name="Yim A.K.Y."/>
            <person name="Chan T.F."/>
            <person name="Ji K.M."/>
            <person name="Liu X.Y."/>
            <person name="Zhou J.W."/>
            <person name="Li R.Q."/>
            <person name="Yang K.Y."/>
            <person name="Li J."/>
            <person name="Li M."/>
            <person name="Law P.T.W."/>
            <person name="Wu Y.L."/>
            <person name="Cai Z.L."/>
            <person name="Qin H."/>
            <person name="Bao Y."/>
            <person name="Leung R.K.K."/>
            <person name="Ng P.K.S."/>
            <person name="Zou J."/>
            <person name="Zhong X.J."/>
            <person name="Ran P.X."/>
            <person name="Zhong N.S."/>
            <person name="Liu Z.G."/>
            <person name="Tsui S.K.W."/>
        </authorList>
    </citation>
    <scope>NUCLEOTIDE SEQUENCE</scope>
    <source>
        <strain evidence="1">Derf</strain>
        <tissue evidence="1">Whole organism</tissue>
    </source>
</reference>
<accession>A0A922IBX1</accession>
<protein>
    <submittedName>
        <fullName evidence="1">Uncharacterized protein</fullName>
    </submittedName>
</protein>
<sequence>MYCLKNESFYIGCAYPETFKELESLDSFSGIDHDVAENLEVFDVQVCESFTNLVTPYFSLQLPLFLWNSAHSFIQWGCSSVVVAFALHQINQFPAVYLQRSEEEA</sequence>
<evidence type="ECO:0000313" key="1">
    <source>
        <dbReference type="EMBL" id="KAH9527942.1"/>
    </source>
</evidence>
<keyword evidence="2" id="KW-1185">Reference proteome</keyword>
<proteinExistence type="predicted"/>
<dbReference type="AlphaFoldDB" id="A0A922IBX1"/>
<name>A0A922IBX1_DERFA</name>
<dbReference type="EMBL" id="ASGP02000001">
    <property type="protein sequence ID" value="KAH9527942.1"/>
    <property type="molecule type" value="Genomic_DNA"/>
</dbReference>
<organism evidence="1 2">
    <name type="scientific">Dermatophagoides farinae</name>
    <name type="common">American house dust mite</name>
    <dbReference type="NCBI Taxonomy" id="6954"/>
    <lineage>
        <taxon>Eukaryota</taxon>
        <taxon>Metazoa</taxon>
        <taxon>Ecdysozoa</taxon>
        <taxon>Arthropoda</taxon>
        <taxon>Chelicerata</taxon>
        <taxon>Arachnida</taxon>
        <taxon>Acari</taxon>
        <taxon>Acariformes</taxon>
        <taxon>Sarcoptiformes</taxon>
        <taxon>Astigmata</taxon>
        <taxon>Psoroptidia</taxon>
        <taxon>Analgoidea</taxon>
        <taxon>Pyroglyphidae</taxon>
        <taxon>Dermatophagoidinae</taxon>
        <taxon>Dermatophagoides</taxon>
    </lineage>
</organism>
<comment type="caution">
    <text evidence="1">The sequence shown here is derived from an EMBL/GenBank/DDBJ whole genome shotgun (WGS) entry which is preliminary data.</text>
</comment>